<dbReference type="Proteomes" id="UP000196531">
    <property type="component" value="Unassembled WGS sequence"/>
</dbReference>
<name>A0A1Y5FBV8_9BACT</name>
<dbReference type="GO" id="GO:0008168">
    <property type="term" value="F:methyltransferase activity"/>
    <property type="evidence" value="ECO:0007669"/>
    <property type="project" value="InterPro"/>
</dbReference>
<gene>
    <name evidence="2" type="ORF">A9Q84_00635</name>
</gene>
<dbReference type="Gene3D" id="3.40.50.150">
    <property type="entry name" value="Vaccinia Virus protein VP39"/>
    <property type="match status" value="1"/>
</dbReference>
<reference evidence="3" key="1">
    <citation type="journal article" date="2017" name="Proc. Natl. Acad. Sci. U.S.A.">
        <title>Simulation of Deepwater Horizon oil plume reveals substrate specialization within a complex community of hydrocarbon-degraders.</title>
        <authorList>
            <person name="Hu P."/>
            <person name="Dubinsky E.A."/>
            <person name="Probst A.J."/>
            <person name="Wang J."/>
            <person name="Sieber C.M.K."/>
            <person name="Tom L.M."/>
            <person name="Gardinali P."/>
            <person name="Banfield J.F."/>
            <person name="Atlas R.M."/>
            <person name="Andersen G.L."/>
        </authorList>
    </citation>
    <scope>NUCLEOTIDE SEQUENCE [LARGE SCALE GENOMIC DNA]</scope>
</reference>
<comment type="caution">
    <text evidence="2">The sequence shown here is derived from an EMBL/GenBank/DDBJ whole genome shotgun (WGS) entry which is preliminary data.</text>
</comment>
<feature type="domain" description="Ribosomal RNA methyltransferase FtsJ" evidence="1">
    <location>
        <begin position="182"/>
        <end position="268"/>
    </location>
</feature>
<evidence type="ECO:0000313" key="3">
    <source>
        <dbReference type="Proteomes" id="UP000196531"/>
    </source>
</evidence>
<dbReference type="SUPFAM" id="SSF53335">
    <property type="entry name" value="S-adenosyl-L-methionine-dependent methyltransferases"/>
    <property type="match status" value="1"/>
</dbReference>
<organism evidence="2 3">
    <name type="scientific">Halobacteriovorax marinus</name>
    <dbReference type="NCBI Taxonomy" id="97084"/>
    <lineage>
        <taxon>Bacteria</taxon>
        <taxon>Pseudomonadati</taxon>
        <taxon>Bdellovibrionota</taxon>
        <taxon>Bacteriovoracia</taxon>
        <taxon>Bacteriovoracales</taxon>
        <taxon>Halobacteriovoraceae</taxon>
        <taxon>Halobacteriovorax</taxon>
    </lineage>
</organism>
<accession>A0A1Y5FBV8</accession>
<evidence type="ECO:0000259" key="1">
    <source>
        <dbReference type="Pfam" id="PF01728"/>
    </source>
</evidence>
<dbReference type="Pfam" id="PF01728">
    <property type="entry name" value="FtsJ"/>
    <property type="match status" value="1"/>
</dbReference>
<dbReference type="InterPro" id="IPR029063">
    <property type="entry name" value="SAM-dependent_MTases_sf"/>
</dbReference>
<protein>
    <recommendedName>
        <fullName evidence="1">Ribosomal RNA methyltransferase FtsJ domain-containing protein</fullName>
    </recommendedName>
</protein>
<evidence type="ECO:0000313" key="2">
    <source>
        <dbReference type="EMBL" id="OUR99559.1"/>
    </source>
</evidence>
<dbReference type="AlphaFoldDB" id="A0A1Y5FBV8"/>
<dbReference type="GO" id="GO:0032259">
    <property type="term" value="P:methylation"/>
    <property type="evidence" value="ECO:0007669"/>
    <property type="project" value="InterPro"/>
</dbReference>
<dbReference type="PANTHER" id="PTHR37524:SF2">
    <property type="entry name" value="RIBOSOMAL RNA METHYLTRANSFERASE FTSJ DOMAIN-CONTAINING PROTEIN"/>
    <property type="match status" value="1"/>
</dbReference>
<proteinExistence type="predicted"/>
<sequence length="340" mass="38346">MHYILCKDTNWIKALKEEVSDNYTKEITTESGLALMKIPSEVNLAGGFLAFSTTTLINATELPEESISNQAKKVVELIAKKIPEGEKINCHVYSITHKYGILETGRAELLKEKVVKNLRKEKVFCLRKGFDRSLSFIQVLVLADRSIALSVLSVAEVKTYHSLISPYIGGFNNVEDDKKAPSRAFKKIVEAQEIMGRSITDGEVLIDLGACPGGWTYVARKRGAKVIAIDRSELREDLMADSKVVFLKTDAFKYVAEEEIDWAVSDIISTPDRVLELVENWVIGNNCKHFIFTIKFQGDENYKILSEFKKIEKKSEFKVILKQLNANKNEVTVMGSRKDI</sequence>
<dbReference type="PANTHER" id="PTHR37524">
    <property type="entry name" value="RIBOSOMAL RNA LARGE SUBUNIT METHYLTRANSFERASE M"/>
    <property type="match status" value="1"/>
</dbReference>
<dbReference type="EMBL" id="MAAO01000002">
    <property type="protein sequence ID" value="OUR99559.1"/>
    <property type="molecule type" value="Genomic_DNA"/>
</dbReference>
<dbReference type="InterPro" id="IPR002877">
    <property type="entry name" value="RNA_MeTrfase_FtsJ_dom"/>
</dbReference>